<dbReference type="STRING" id="1238425.J07HQW2_02549"/>
<evidence type="ECO:0008006" key="3">
    <source>
        <dbReference type="Google" id="ProtNLM"/>
    </source>
</evidence>
<dbReference type="eggNOG" id="arCOG07683">
    <property type="taxonomic scope" value="Archaea"/>
</dbReference>
<sequence>MQLYTAAETETGTKIVPYEQTGFKSEETFEDQLQTHPELLMNERVFLIGRQVQLDGQYADLVGLDRWGNIIVIELKVGSSGSGSASEETILSQPQNYARSFESFGYDNLNEVYQEYCDRIERGKYDISKDSAHDGTLQTDFETVFGDSIEKHQFNSTQRMVVVAEEITRRTERNVRYLLEQGLNFQCREIQTFHLSGDDDSKTMLTSSTVVDYPTSRVRPRNRPNPTYPRLVNNILERSHPKFQSVTKAASISDLFPEGIDMREPRLVSQNTHHPTSIRYRLAPKPDDGTIVIAIDAQDDTVDAVSEVQEMHADFSEQGLEVTGNQTYRVVTRKWEIESADGLDETMRDEIADTFAMLVRLGHEAFADSQREIHG</sequence>
<gene>
    <name evidence="1" type="ORF">J07HQW2_02549</name>
</gene>
<accession>U1PQN8</accession>
<dbReference type="Gene3D" id="3.40.1350.10">
    <property type="match status" value="1"/>
</dbReference>
<dbReference type="RefSeq" id="WP_021055550.1">
    <property type="nucleotide sequence ID" value="NZ_KE356561.1"/>
</dbReference>
<dbReference type="HOGENOM" id="CLU_736942_0_0_2"/>
<evidence type="ECO:0000313" key="1">
    <source>
        <dbReference type="EMBL" id="ERG96082.1"/>
    </source>
</evidence>
<dbReference type="EMBL" id="KE356561">
    <property type="protein sequence ID" value="ERG96082.1"/>
    <property type="molecule type" value="Genomic_DNA"/>
</dbReference>
<protein>
    <recommendedName>
        <fullName evidence="3">DUF91 domain-containing protein</fullName>
    </recommendedName>
</protein>
<reference evidence="1 2" key="1">
    <citation type="journal article" date="2013" name="PLoS ONE">
        <title>Assembly-driven community genomics of a hypersaline microbial ecosystem.</title>
        <authorList>
            <person name="Podell S."/>
            <person name="Ugalde J.A."/>
            <person name="Narasingarao P."/>
            <person name="Banfield J.F."/>
            <person name="Heidelberg K.B."/>
            <person name="Allen E.E."/>
        </authorList>
    </citation>
    <scope>NUCLEOTIDE SEQUENCE [LARGE SCALE GENOMIC DNA]</scope>
    <source>
        <strain evidence="2">J07HQW2</strain>
    </source>
</reference>
<dbReference type="AlphaFoldDB" id="U1PQN8"/>
<proteinExistence type="predicted"/>
<dbReference type="InterPro" id="IPR011856">
    <property type="entry name" value="tRNA_endonuc-like_dom_sf"/>
</dbReference>
<organism evidence="1 2">
    <name type="scientific">Haloquadratum walsbyi J07HQW2</name>
    <dbReference type="NCBI Taxonomy" id="1238425"/>
    <lineage>
        <taxon>Archaea</taxon>
        <taxon>Methanobacteriati</taxon>
        <taxon>Methanobacteriota</taxon>
        <taxon>Stenosarchaea group</taxon>
        <taxon>Halobacteria</taxon>
        <taxon>Halobacteriales</taxon>
        <taxon>Haloferacaceae</taxon>
        <taxon>Haloquadratum</taxon>
    </lineage>
</organism>
<evidence type="ECO:0000313" key="2">
    <source>
        <dbReference type="Proteomes" id="UP000030710"/>
    </source>
</evidence>
<name>U1PQN8_9EURY</name>
<dbReference type="Proteomes" id="UP000030710">
    <property type="component" value="Unassembled WGS sequence"/>
</dbReference>
<dbReference type="GO" id="GO:0003676">
    <property type="term" value="F:nucleic acid binding"/>
    <property type="evidence" value="ECO:0007669"/>
    <property type="project" value="InterPro"/>
</dbReference>